<dbReference type="RefSeq" id="WP_263830523.1">
    <property type="nucleotide sequence ID" value="NZ_JAOWLB010000024.1"/>
</dbReference>
<gene>
    <name evidence="2" type="ORF">OE747_21470</name>
</gene>
<dbReference type="Proteomes" id="UP001320899">
    <property type="component" value="Unassembled WGS sequence"/>
</dbReference>
<protein>
    <submittedName>
        <fullName evidence="2">MaoC/PaaZ C-terminal domain-containing protein</fullName>
    </submittedName>
</protein>
<feature type="domain" description="MaoC-like" evidence="1">
    <location>
        <begin position="9"/>
        <end position="118"/>
    </location>
</feature>
<reference evidence="2 3" key="1">
    <citation type="submission" date="2022-10" db="EMBL/GenBank/DDBJ databases">
        <title>Ruegeria sp. nov., isolated from ocean surface sediments.</title>
        <authorList>
            <person name="He W."/>
            <person name="Xue H.-P."/>
            <person name="Zhang D.-F."/>
        </authorList>
    </citation>
    <scope>NUCLEOTIDE SEQUENCE [LARGE SCALE GENOMIC DNA]</scope>
    <source>
        <strain evidence="2 3">XHP0148</strain>
    </source>
</reference>
<proteinExistence type="predicted"/>
<dbReference type="EMBL" id="JAOWLB010000024">
    <property type="protein sequence ID" value="MCV2890910.1"/>
    <property type="molecule type" value="Genomic_DNA"/>
</dbReference>
<dbReference type="InterPro" id="IPR002539">
    <property type="entry name" value="MaoC-like_dom"/>
</dbReference>
<name>A0ABT3AQD7_9RHOB</name>
<evidence type="ECO:0000259" key="1">
    <source>
        <dbReference type="Pfam" id="PF01575"/>
    </source>
</evidence>
<organism evidence="2 3">
    <name type="scientific">Ruegeria aquimaris</name>
    <dbReference type="NCBI Taxonomy" id="2984333"/>
    <lineage>
        <taxon>Bacteria</taxon>
        <taxon>Pseudomonadati</taxon>
        <taxon>Pseudomonadota</taxon>
        <taxon>Alphaproteobacteria</taxon>
        <taxon>Rhodobacterales</taxon>
        <taxon>Roseobacteraceae</taxon>
        <taxon>Ruegeria</taxon>
    </lineage>
</organism>
<evidence type="ECO:0000313" key="3">
    <source>
        <dbReference type="Proteomes" id="UP001320899"/>
    </source>
</evidence>
<dbReference type="InterPro" id="IPR029069">
    <property type="entry name" value="HotDog_dom_sf"/>
</dbReference>
<dbReference type="InterPro" id="IPR052342">
    <property type="entry name" value="MCH/BMMD"/>
</dbReference>
<dbReference type="Gene3D" id="3.10.129.10">
    <property type="entry name" value="Hotdog Thioesterase"/>
    <property type="match status" value="1"/>
</dbReference>
<sequence>MRYLEDFHPGQVFRFTSAPMSTESIKAFALEWDPQRLHTDEDYAAGIHGGLIASGFQTMLEVFKPIMAELMVDVANIGGIGFDNLRWLRPVRPNEPLDIEMTVNSVTPSRSKSDRGVMHYSLTARNPKGEIVFSTDTPVMIQRKHNDTD</sequence>
<dbReference type="PANTHER" id="PTHR43664">
    <property type="entry name" value="MONOAMINE OXIDASE-RELATED"/>
    <property type="match status" value="1"/>
</dbReference>
<comment type="caution">
    <text evidence="2">The sequence shown here is derived from an EMBL/GenBank/DDBJ whole genome shotgun (WGS) entry which is preliminary data.</text>
</comment>
<dbReference type="Pfam" id="PF01575">
    <property type="entry name" value="MaoC_dehydratas"/>
    <property type="match status" value="1"/>
</dbReference>
<evidence type="ECO:0000313" key="2">
    <source>
        <dbReference type="EMBL" id="MCV2890910.1"/>
    </source>
</evidence>
<dbReference type="SUPFAM" id="SSF54637">
    <property type="entry name" value="Thioesterase/thiol ester dehydrase-isomerase"/>
    <property type="match status" value="1"/>
</dbReference>
<accession>A0ABT3AQD7</accession>
<keyword evidence="3" id="KW-1185">Reference proteome</keyword>
<dbReference type="PANTHER" id="PTHR43664:SF1">
    <property type="entry name" value="BETA-METHYLMALYL-COA DEHYDRATASE"/>
    <property type="match status" value="1"/>
</dbReference>